<reference evidence="2 3" key="1">
    <citation type="submission" date="2015-11" db="EMBL/GenBank/DDBJ databases">
        <title>Genomic analysis of 38 Legionella species identifies large and diverse effector repertoires.</title>
        <authorList>
            <person name="Burstein D."/>
            <person name="Amaro F."/>
            <person name="Zusman T."/>
            <person name="Lifshitz Z."/>
            <person name="Cohen O."/>
            <person name="Gilbert J.A."/>
            <person name="Pupko T."/>
            <person name="Shuman H.A."/>
            <person name="Segal G."/>
        </authorList>
    </citation>
    <scope>NUCLEOTIDE SEQUENCE [LARGE SCALE GENOMIC DNA]</scope>
    <source>
        <strain evidence="2 3">ATCC 49655</strain>
    </source>
</reference>
<evidence type="ECO:0008006" key="4">
    <source>
        <dbReference type="Google" id="ProtNLM"/>
    </source>
</evidence>
<keyword evidence="1" id="KW-0812">Transmembrane</keyword>
<evidence type="ECO:0000313" key="2">
    <source>
        <dbReference type="EMBL" id="KTD65100.1"/>
    </source>
</evidence>
<dbReference type="STRING" id="1122169.Lsha_0469"/>
<dbReference type="EMBL" id="LNYW01000016">
    <property type="protein sequence ID" value="KTD65100.1"/>
    <property type="molecule type" value="Genomic_DNA"/>
</dbReference>
<dbReference type="AlphaFoldDB" id="A0A0W0Z7K1"/>
<accession>A0A0W0Z7K1</accession>
<protein>
    <recommendedName>
        <fullName evidence="4">Peptidase M48 domain-containing protein</fullName>
    </recommendedName>
</protein>
<comment type="caution">
    <text evidence="2">The sequence shown here is derived from an EMBL/GenBank/DDBJ whole genome shotgun (WGS) entry which is preliminary data.</text>
</comment>
<evidence type="ECO:0000313" key="3">
    <source>
        <dbReference type="Proteomes" id="UP000054600"/>
    </source>
</evidence>
<keyword evidence="3" id="KW-1185">Reference proteome</keyword>
<gene>
    <name evidence="2" type="ORF">Lsha_0469</name>
</gene>
<sequence length="393" mass="45238">MLIQWRRLLYGGALLACYYKTDYSLYPDQSQFSDREPASNRLQNIINTKAATMGIRHPIKVYTKQERDAFVEGVNTAGSWNSMSMTLGGDRQSDPFCAAHELGHLKENHPLWKNLALLSIIHLLPFIPGYFALSLLSAHIILLERFLEKRADLTAAANVSVSEIYAFMRERKEYQQQRLLLTRLPGCSFFDRLNISSTGDKWLDFGTLIPIDNHPSDTRRMAYLSQYIDDNNLQEPTIQVFIDYQIQDMDLSHRIREMIKAHPKSTTFRTIREIHVNPEKDDANVTFYFFGSANPAVFDFDPEALEKPDLLPQVVETIMSSDVGFSCIIDAEDAEPQDLNNDKTKQNLGFSQDSQLHIMCVEANEPKEGMRKFLIREKRPLRLINTNNEFKFT</sequence>
<dbReference type="PATRIC" id="fig|1122169.6.peg.536"/>
<keyword evidence="1" id="KW-1133">Transmembrane helix</keyword>
<feature type="transmembrane region" description="Helical" evidence="1">
    <location>
        <begin position="115"/>
        <end position="142"/>
    </location>
</feature>
<keyword evidence="1" id="KW-0472">Membrane</keyword>
<organism evidence="2 3">
    <name type="scientific">Legionella shakespearei DSM 23087</name>
    <dbReference type="NCBI Taxonomy" id="1122169"/>
    <lineage>
        <taxon>Bacteria</taxon>
        <taxon>Pseudomonadati</taxon>
        <taxon>Pseudomonadota</taxon>
        <taxon>Gammaproteobacteria</taxon>
        <taxon>Legionellales</taxon>
        <taxon>Legionellaceae</taxon>
        <taxon>Legionella</taxon>
    </lineage>
</organism>
<proteinExistence type="predicted"/>
<dbReference type="Proteomes" id="UP000054600">
    <property type="component" value="Unassembled WGS sequence"/>
</dbReference>
<evidence type="ECO:0000256" key="1">
    <source>
        <dbReference type="SAM" id="Phobius"/>
    </source>
</evidence>
<name>A0A0W0Z7K1_9GAMM</name>